<dbReference type="SUPFAM" id="SSF51445">
    <property type="entry name" value="(Trans)glycosidases"/>
    <property type="match status" value="1"/>
</dbReference>
<dbReference type="PANTHER" id="PTHR10357">
    <property type="entry name" value="ALPHA-AMYLASE FAMILY MEMBER"/>
    <property type="match status" value="1"/>
</dbReference>
<dbReference type="GO" id="GO:0004556">
    <property type="term" value="F:alpha-amylase activity"/>
    <property type="evidence" value="ECO:0007669"/>
    <property type="project" value="UniProtKB-UniRule"/>
</dbReference>
<keyword evidence="10" id="KW-1185">Reference proteome</keyword>
<dbReference type="GO" id="GO:0005975">
    <property type="term" value="P:carbohydrate metabolic process"/>
    <property type="evidence" value="ECO:0007669"/>
    <property type="project" value="InterPro"/>
</dbReference>
<keyword evidence="3" id="KW-0479">Metal-binding</keyword>
<keyword evidence="4" id="KW-0732">Signal</keyword>
<evidence type="ECO:0000313" key="9">
    <source>
        <dbReference type="EMBL" id="CAD5977292.1"/>
    </source>
</evidence>
<comment type="cofactor">
    <cofactor evidence="1">
        <name>Ca(2+)</name>
        <dbReference type="ChEBI" id="CHEBI:29108"/>
    </cofactor>
</comment>
<dbReference type="InterPro" id="IPR013780">
    <property type="entry name" value="Glyco_hydro_b"/>
</dbReference>
<dbReference type="Gene3D" id="3.20.20.80">
    <property type="entry name" value="Glycosidases"/>
    <property type="match status" value="1"/>
</dbReference>
<comment type="similarity">
    <text evidence="2 6">Belongs to the glycosyl hydrolase 13 family.</text>
</comment>
<dbReference type="SUPFAM" id="SSF49452">
    <property type="entry name" value="Starch-binding domain-like"/>
    <property type="match status" value="1"/>
</dbReference>
<dbReference type="InterPro" id="IPR006046">
    <property type="entry name" value="Alpha_amylase"/>
</dbReference>
<dbReference type="EC" id="3.2.1.1" evidence="7"/>
<dbReference type="SMART" id="SM01065">
    <property type="entry name" value="CBM_2"/>
    <property type="match status" value="1"/>
</dbReference>
<dbReference type="SUPFAM" id="SSF51011">
    <property type="entry name" value="Glycosyl hydrolase domain"/>
    <property type="match status" value="1"/>
</dbReference>
<dbReference type="GO" id="GO:0046872">
    <property type="term" value="F:metal ion binding"/>
    <property type="evidence" value="ECO:0007669"/>
    <property type="project" value="UniProtKB-KW"/>
</dbReference>
<evidence type="ECO:0000256" key="3">
    <source>
        <dbReference type="ARBA" id="ARBA00022723"/>
    </source>
</evidence>
<dbReference type="SMART" id="SM00642">
    <property type="entry name" value="Aamy"/>
    <property type="match status" value="1"/>
</dbReference>
<dbReference type="InterPro" id="IPR006047">
    <property type="entry name" value="GH13_cat_dom"/>
</dbReference>
<evidence type="ECO:0000256" key="5">
    <source>
        <dbReference type="ARBA" id="ARBA00022837"/>
    </source>
</evidence>
<keyword evidence="7 9" id="KW-0326">Glycosidase</keyword>
<dbReference type="Gene3D" id="2.60.40.10">
    <property type="entry name" value="Immunoglobulins"/>
    <property type="match status" value="1"/>
</dbReference>
<dbReference type="Gene3D" id="2.60.40.1180">
    <property type="entry name" value="Golgi alpha-mannosidase II"/>
    <property type="match status" value="1"/>
</dbReference>
<dbReference type="PRINTS" id="PR00110">
    <property type="entry name" value="ALPHAAMYLASE"/>
</dbReference>
<organism evidence="9 10">
    <name type="scientific">Planktothrix pseudagardhii</name>
    <dbReference type="NCBI Taxonomy" id="132604"/>
    <lineage>
        <taxon>Bacteria</taxon>
        <taxon>Bacillati</taxon>
        <taxon>Cyanobacteriota</taxon>
        <taxon>Cyanophyceae</taxon>
        <taxon>Oscillatoriophycideae</taxon>
        <taxon>Oscillatoriales</taxon>
        <taxon>Microcoleaceae</taxon>
        <taxon>Planktothrix</taxon>
    </lineage>
</organism>
<keyword evidence="7" id="KW-0119">Carbohydrate metabolism</keyword>
<dbReference type="GO" id="GO:2001070">
    <property type="term" value="F:starch binding"/>
    <property type="evidence" value="ECO:0007669"/>
    <property type="project" value="InterPro"/>
</dbReference>
<dbReference type="CDD" id="cd05467">
    <property type="entry name" value="CBM20"/>
    <property type="match status" value="1"/>
</dbReference>
<proteinExistence type="inferred from homology"/>
<evidence type="ECO:0000313" key="10">
    <source>
        <dbReference type="Proteomes" id="UP001153719"/>
    </source>
</evidence>
<dbReference type="InterPro" id="IPR013783">
    <property type="entry name" value="Ig-like_fold"/>
</dbReference>
<evidence type="ECO:0000256" key="6">
    <source>
        <dbReference type="RuleBase" id="RU003615"/>
    </source>
</evidence>
<dbReference type="Pfam" id="PF02806">
    <property type="entry name" value="Alpha-amylase_C"/>
    <property type="match status" value="1"/>
</dbReference>
<dbReference type="InterPro" id="IPR002044">
    <property type="entry name" value="CBM20"/>
</dbReference>
<accession>A0A9W4G8Z8</accession>
<dbReference type="Proteomes" id="UP001153719">
    <property type="component" value="Chromosome"/>
</dbReference>
<protein>
    <recommendedName>
        <fullName evidence="7">Alpha-amylase</fullName>
        <ecNumber evidence="7">3.2.1.1</ecNumber>
    </recommendedName>
</protein>
<dbReference type="Pfam" id="PF00128">
    <property type="entry name" value="Alpha-amylase"/>
    <property type="match status" value="1"/>
</dbReference>
<sequence length="678" mass="78919">MLNPLRFNNTEDRVQTHLFNLVPINIPMSNTVFPPQTTSPKEEVSSLEAQSEIQELVQEHKAEFDIDLEFLYTRDIEFRQETIYFIVVDRFYDGDPNNSEGPNPELYDSQQQDWGKYWGGDLQGVIDKLDYLKNLGVTAIWLTPLFEQIEDLFCETAAVHGYWTSDFKRLNPRFIGKDENPSLNATQDTRHTTFDRLIEELHSRNMKLILDIVCNHSNPDISGKKGILYDDGVKIADFNNDEKNWYHHYGEVTNWEDEWQVMNCELSGLATFNENNIEYRNYIKSAIKQWLDRGVDALRVDTVKHMPIWFWQEFNADIKTYRPDVFIFCEWIYSSPEQDRSVEFANESGMSILDFGFCVAIRRALGAFEEAGFHLIQDVLDLDHRYYSSTELITFIDNHDMHRFQTLNPDPEILRMAIALIMTSRGIPCVYYGTEQFLHNDTNGDGNPYGNNDPYNRPMMENWDTDSPLYREIRLLSGLRRLNPAVSLGSQWQKYITPDVYCYVRRYRDCLLFVAMNRGETVTLEEVETELNDGEHTDVMSKNKYEVKDGKIYNLELASKQVIVLSQVGERLKAQTIVRVQLNGIQTQPGERVVVIGDCPELGNWDIAHAYPLEYINTNTWFGEIPFNESAGKLINYKYAILREGTSPLRENLVSRRWVIANEGIVKWRDLWASGRES</sequence>
<feature type="domain" description="CBM20" evidence="8">
    <location>
        <begin position="570"/>
        <end position="674"/>
    </location>
</feature>
<evidence type="ECO:0000256" key="1">
    <source>
        <dbReference type="ARBA" id="ARBA00001913"/>
    </source>
</evidence>
<evidence type="ECO:0000256" key="2">
    <source>
        <dbReference type="ARBA" id="ARBA00008061"/>
    </source>
</evidence>
<dbReference type="KEGG" id="ppsu:NO713_04281"/>
<dbReference type="InterPro" id="IPR013784">
    <property type="entry name" value="Carb-bd-like_fold"/>
</dbReference>
<dbReference type="PROSITE" id="PS51166">
    <property type="entry name" value="CBM20"/>
    <property type="match status" value="1"/>
</dbReference>
<dbReference type="PANTHER" id="PTHR10357:SF215">
    <property type="entry name" value="ALPHA-AMYLASE 1"/>
    <property type="match status" value="1"/>
</dbReference>
<keyword evidence="7 9" id="KW-0378">Hydrolase</keyword>
<dbReference type="InterPro" id="IPR006048">
    <property type="entry name" value="A-amylase/branching_C"/>
</dbReference>
<evidence type="ECO:0000256" key="7">
    <source>
        <dbReference type="RuleBase" id="RU361134"/>
    </source>
</evidence>
<gene>
    <name evidence="9" type="primary">amyM</name>
    <name evidence="9" type="ORF">NO713_04281</name>
</gene>
<reference evidence="9" key="1">
    <citation type="submission" date="2020-09" db="EMBL/GenBank/DDBJ databases">
        <authorList>
            <person name="Blom J."/>
        </authorList>
    </citation>
    <scope>NUCLEOTIDE SEQUENCE</scope>
    <source>
        <strain evidence="9">No.713</strain>
    </source>
</reference>
<evidence type="ECO:0000259" key="8">
    <source>
        <dbReference type="PROSITE" id="PS51166"/>
    </source>
</evidence>
<dbReference type="InterPro" id="IPR017853">
    <property type="entry name" value="GH"/>
</dbReference>
<dbReference type="Pfam" id="PF00686">
    <property type="entry name" value="CBM_20"/>
    <property type="match status" value="1"/>
</dbReference>
<dbReference type="AlphaFoldDB" id="A0A9W4G8Z8"/>
<comment type="catalytic activity">
    <reaction evidence="7">
        <text>Endohydrolysis of (1-&gt;4)-alpha-D-glucosidic linkages in polysaccharides containing three or more (1-&gt;4)-alpha-linked D-glucose units.</text>
        <dbReference type="EC" id="3.2.1.1"/>
    </reaction>
</comment>
<keyword evidence="5" id="KW-0106">Calcium</keyword>
<name>A0A9W4G8Z8_9CYAN</name>
<evidence type="ECO:0000256" key="4">
    <source>
        <dbReference type="ARBA" id="ARBA00022729"/>
    </source>
</evidence>
<dbReference type="EMBL" id="LR882967">
    <property type="protein sequence ID" value="CAD5977292.1"/>
    <property type="molecule type" value="Genomic_DNA"/>
</dbReference>